<keyword evidence="2" id="KW-0812">Transmembrane</keyword>
<keyword evidence="4" id="KW-1185">Reference proteome</keyword>
<proteinExistence type="predicted"/>
<protein>
    <submittedName>
        <fullName evidence="3">Uncharacterized protein</fullName>
    </submittedName>
</protein>
<evidence type="ECO:0000256" key="1">
    <source>
        <dbReference type="SAM" id="MobiDB-lite"/>
    </source>
</evidence>
<accession>F9XM72</accession>
<feature type="transmembrane region" description="Helical" evidence="2">
    <location>
        <begin position="114"/>
        <end position="134"/>
    </location>
</feature>
<dbReference type="EMBL" id="CM001206">
    <property type="protein sequence ID" value="EGP83435.1"/>
    <property type="molecule type" value="Genomic_DNA"/>
</dbReference>
<reference evidence="3 4" key="1">
    <citation type="journal article" date="2011" name="PLoS Genet.">
        <title>Finished genome of the fungal wheat pathogen Mycosphaerella graminicola reveals dispensome structure, chromosome plasticity, and stealth pathogenesis.</title>
        <authorList>
            <person name="Goodwin S.B."/>
            <person name="Ben M'barek S."/>
            <person name="Dhillon B."/>
            <person name="Wittenberg A.H.J."/>
            <person name="Crane C.F."/>
            <person name="Hane J.K."/>
            <person name="Foster A.J."/>
            <person name="Van der Lee T.A.J."/>
            <person name="Grimwood J."/>
            <person name="Aerts A."/>
            <person name="Antoniw J."/>
            <person name="Bailey A."/>
            <person name="Bluhm B."/>
            <person name="Bowler J."/>
            <person name="Bristow J."/>
            <person name="van der Burgt A."/>
            <person name="Canto-Canche B."/>
            <person name="Churchill A.C.L."/>
            <person name="Conde-Ferraez L."/>
            <person name="Cools H.J."/>
            <person name="Coutinho P.M."/>
            <person name="Csukai M."/>
            <person name="Dehal P."/>
            <person name="De Wit P."/>
            <person name="Donzelli B."/>
            <person name="van de Geest H.C."/>
            <person name="van Ham R.C.H.J."/>
            <person name="Hammond-Kosack K.E."/>
            <person name="Henrissat B."/>
            <person name="Kilian A."/>
            <person name="Kobayashi A.K."/>
            <person name="Koopmann E."/>
            <person name="Kourmpetis Y."/>
            <person name="Kuzniar A."/>
            <person name="Lindquist E."/>
            <person name="Lombard V."/>
            <person name="Maliepaard C."/>
            <person name="Martins N."/>
            <person name="Mehrabi R."/>
            <person name="Nap J.P.H."/>
            <person name="Ponomarenko A."/>
            <person name="Rudd J.J."/>
            <person name="Salamov A."/>
            <person name="Schmutz J."/>
            <person name="Schouten H.J."/>
            <person name="Shapiro H."/>
            <person name="Stergiopoulos I."/>
            <person name="Torriani S.F.F."/>
            <person name="Tu H."/>
            <person name="de Vries R.P."/>
            <person name="Waalwijk C."/>
            <person name="Ware S.B."/>
            <person name="Wiebenga A."/>
            <person name="Zwiers L.-H."/>
            <person name="Oliver R.P."/>
            <person name="Grigoriev I.V."/>
            <person name="Kema G.H.J."/>
        </authorList>
    </citation>
    <scope>NUCLEOTIDE SEQUENCE [LARGE SCALE GENOMIC DNA]</scope>
    <source>
        <strain evidence="4">CBS 115943 / IPO323</strain>
    </source>
</reference>
<dbReference type="GeneID" id="13396191"/>
<dbReference type="HOGENOM" id="CLU_1526385_0_0_1"/>
<dbReference type="KEGG" id="ztr:MYCGRDRAFT_96811"/>
<dbReference type="RefSeq" id="XP_003848459.1">
    <property type="nucleotide sequence ID" value="XM_003848411.1"/>
</dbReference>
<feature type="transmembrane region" description="Helical" evidence="2">
    <location>
        <begin position="78"/>
        <end position="102"/>
    </location>
</feature>
<dbReference type="AlphaFoldDB" id="F9XM72"/>
<evidence type="ECO:0000313" key="4">
    <source>
        <dbReference type="Proteomes" id="UP000008062"/>
    </source>
</evidence>
<evidence type="ECO:0000256" key="2">
    <source>
        <dbReference type="SAM" id="Phobius"/>
    </source>
</evidence>
<feature type="compositionally biased region" description="Basic and acidic residues" evidence="1">
    <location>
        <begin position="1"/>
        <end position="13"/>
    </location>
</feature>
<name>F9XM72_ZYMTI</name>
<organism evidence="3 4">
    <name type="scientific">Zymoseptoria tritici (strain CBS 115943 / IPO323)</name>
    <name type="common">Speckled leaf blotch fungus</name>
    <name type="synonym">Septoria tritici</name>
    <dbReference type="NCBI Taxonomy" id="336722"/>
    <lineage>
        <taxon>Eukaryota</taxon>
        <taxon>Fungi</taxon>
        <taxon>Dikarya</taxon>
        <taxon>Ascomycota</taxon>
        <taxon>Pezizomycotina</taxon>
        <taxon>Dothideomycetes</taxon>
        <taxon>Dothideomycetidae</taxon>
        <taxon>Mycosphaerellales</taxon>
        <taxon>Mycosphaerellaceae</taxon>
        <taxon>Zymoseptoria</taxon>
    </lineage>
</organism>
<dbReference type="Proteomes" id="UP000008062">
    <property type="component" value="Chromosome 11"/>
</dbReference>
<feature type="region of interest" description="Disordered" evidence="1">
    <location>
        <begin position="1"/>
        <end position="24"/>
    </location>
</feature>
<keyword evidence="2" id="KW-0472">Membrane</keyword>
<keyword evidence="2" id="KW-1133">Transmembrane helix</keyword>
<dbReference type="InParanoid" id="F9XM72"/>
<gene>
    <name evidence="3" type="ORF">MYCGRDRAFT_96811</name>
</gene>
<evidence type="ECO:0000313" key="3">
    <source>
        <dbReference type="EMBL" id="EGP83435.1"/>
    </source>
</evidence>
<sequence length="176" mass="19677">MVHEKEASLERAEMPAPAVPLEPEGRTTPWSGPDYAECGASDLHKVQFVHLGLQLATLLMLAEHLPCSKKLLRRMHPAVALFLPLVGYCLGAVRLGMDLWAVECGDKMHPGLEIAVLEFAVIVCTQLLSLRVLWKEMEVIFPDEDTAGWRKYRVRLVWVVATTPDSTVEAARLHQE</sequence>